<evidence type="ECO:0000256" key="2">
    <source>
        <dbReference type="ARBA" id="ARBA00022514"/>
    </source>
</evidence>
<dbReference type="Pfam" id="PF00048">
    <property type="entry name" value="IL8"/>
    <property type="match status" value="1"/>
</dbReference>
<dbReference type="GO" id="GO:0006955">
    <property type="term" value="P:immune response"/>
    <property type="evidence" value="ECO:0007669"/>
    <property type="project" value="InterPro"/>
</dbReference>
<organism evidence="5 6">
    <name type="scientific">Hymenochirus boettgeri</name>
    <name type="common">Congo dwarf clawed frog</name>
    <dbReference type="NCBI Taxonomy" id="247094"/>
    <lineage>
        <taxon>Eukaryota</taxon>
        <taxon>Metazoa</taxon>
        <taxon>Chordata</taxon>
        <taxon>Craniata</taxon>
        <taxon>Vertebrata</taxon>
        <taxon>Euteleostomi</taxon>
        <taxon>Amphibia</taxon>
        <taxon>Batrachia</taxon>
        <taxon>Anura</taxon>
        <taxon>Pipoidea</taxon>
        <taxon>Pipidae</taxon>
        <taxon>Pipinae</taxon>
        <taxon>Hymenochirus</taxon>
    </lineage>
</organism>
<dbReference type="CDD" id="cd00273">
    <property type="entry name" value="Chemokine_CXC"/>
    <property type="match status" value="1"/>
</dbReference>
<evidence type="ECO:0000313" key="5">
    <source>
        <dbReference type="EMBL" id="KAG8454279.1"/>
    </source>
</evidence>
<evidence type="ECO:0000256" key="1">
    <source>
        <dbReference type="ARBA" id="ARBA00010665"/>
    </source>
</evidence>
<dbReference type="OrthoDB" id="9948647at2759"/>
<name>A0A8T2KAW5_9PIPI</name>
<gene>
    <name evidence="5" type="ORF">GDO86_000793</name>
</gene>
<dbReference type="SUPFAM" id="SSF54117">
    <property type="entry name" value="Interleukin 8-like chemokines"/>
    <property type="match status" value="1"/>
</dbReference>
<feature type="chain" id="PRO_5035807607" description="Chemokine interleukin-8-like domain-containing protein" evidence="3">
    <location>
        <begin position="23"/>
        <end position="93"/>
    </location>
</feature>
<keyword evidence="3" id="KW-0732">Signal</keyword>
<dbReference type="AlphaFoldDB" id="A0A8T2KAW5"/>
<comment type="similarity">
    <text evidence="1">Belongs to the intercrine alpha (chemokine CxC) family.</text>
</comment>
<dbReference type="EMBL" id="JAACNH010000001">
    <property type="protein sequence ID" value="KAG8454279.1"/>
    <property type="molecule type" value="Genomic_DNA"/>
</dbReference>
<dbReference type="PRINTS" id="PR00437">
    <property type="entry name" value="SMALLCYTKCXC"/>
</dbReference>
<dbReference type="GO" id="GO:0005615">
    <property type="term" value="C:extracellular space"/>
    <property type="evidence" value="ECO:0007669"/>
    <property type="project" value="UniProtKB-KW"/>
</dbReference>
<dbReference type="GO" id="GO:0008009">
    <property type="term" value="F:chemokine activity"/>
    <property type="evidence" value="ECO:0007669"/>
    <property type="project" value="InterPro"/>
</dbReference>
<evidence type="ECO:0000259" key="4">
    <source>
        <dbReference type="SMART" id="SM00199"/>
    </source>
</evidence>
<comment type="caution">
    <text evidence="5">The sequence shown here is derived from an EMBL/GenBank/DDBJ whole genome shotgun (WGS) entry which is preliminary data.</text>
</comment>
<dbReference type="InterPro" id="IPR001089">
    <property type="entry name" value="Chemokine_CXC"/>
</dbReference>
<dbReference type="GO" id="GO:0006952">
    <property type="term" value="P:defense response"/>
    <property type="evidence" value="ECO:0007669"/>
    <property type="project" value="InterPro"/>
</dbReference>
<dbReference type="Gene3D" id="2.40.50.40">
    <property type="match status" value="1"/>
</dbReference>
<keyword evidence="2" id="KW-0202">Cytokine</keyword>
<feature type="domain" description="Chemokine interleukin-8-like" evidence="4">
    <location>
        <begin position="28"/>
        <end position="89"/>
    </location>
</feature>
<evidence type="ECO:0000313" key="6">
    <source>
        <dbReference type="Proteomes" id="UP000812440"/>
    </source>
</evidence>
<protein>
    <recommendedName>
        <fullName evidence="4">Chemokine interleukin-8-like domain-containing protein</fullName>
    </recommendedName>
</protein>
<sequence length="93" mass="10318">MALGKAIVILCGLLYFLSCVHGMLSHGNQRCMCRGKVAEKIHFKSLKKVEVYPISFGCEKVEVVATMKSGVQKCLNPESESANKLFSAIRKKR</sequence>
<reference evidence="5" key="1">
    <citation type="thesis" date="2020" institute="ProQuest LLC" country="789 East Eisenhower Parkway, Ann Arbor, MI, USA">
        <title>Comparative Genomics and Chromosome Evolution.</title>
        <authorList>
            <person name="Mudd A.B."/>
        </authorList>
    </citation>
    <scope>NUCLEOTIDE SEQUENCE</scope>
    <source>
        <strain evidence="5">Female2</strain>
        <tissue evidence="5">Blood</tissue>
    </source>
</reference>
<dbReference type="InterPro" id="IPR033899">
    <property type="entry name" value="CXC_Chemokine_domain"/>
</dbReference>
<accession>A0A8T2KAW5</accession>
<proteinExistence type="inferred from homology"/>
<dbReference type="InterPro" id="IPR001811">
    <property type="entry name" value="Chemokine_IL8-like_dom"/>
</dbReference>
<dbReference type="InterPro" id="IPR036048">
    <property type="entry name" value="Interleukin_8-like_sf"/>
</dbReference>
<keyword evidence="6" id="KW-1185">Reference proteome</keyword>
<evidence type="ECO:0000256" key="3">
    <source>
        <dbReference type="SAM" id="SignalP"/>
    </source>
</evidence>
<dbReference type="SMART" id="SM00199">
    <property type="entry name" value="SCY"/>
    <property type="match status" value="1"/>
</dbReference>
<dbReference type="Proteomes" id="UP000812440">
    <property type="component" value="Chromosome 1"/>
</dbReference>
<feature type="signal peptide" evidence="3">
    <location>
        <begin position="1"/>
        <end position="22"/>
    </location>
</feature>